<dbReference type="PANTHER" id="PTHR30383:SF5">
    <property type="entry name" value="SGNH HYDROLASE-TYPE ESTERASE DOMAIN-CONTAINING PROTEIN"/>
    <property type="match status" value="1"/>
</dbReference>
<accession>A0A2S8EZT7</accession>
<name>A0A2S8EZT7_9BACT</name>
<dbReference type="GO" id="GO:0004622">
    <property type="term" value="F:phosphatidylcholine lysophospholipase activity"/>
    <property type="evidence" value="ECO:0007669"/>
    <property type="project" value="TreeGrafter"/>
</dbReference>
<gene>
    <name evidence="2" type="ORF">C5Y96_23865</name>
</gene>
<dbReference type="RefSeq" id="WP_105358689.1">
    <property type="nucleotide sequence ID" value="NZ_PUIA01000081.1"/>
</dbReference>
<dbReference type="Proteomes" id="UP000240009">
    <property type="component" value="Unassembled WGS sequence"/>
</dbReference>
<evidence type="ECO:0000313" key="2">
    <source>
        <dbReference type="EMBL" id="PQO25381.1"/>
    </source>
</evidence>
<dbReference type="SUPFAM" id="SSF52266">
    <property type="entry name" value="SGNH hydrolase"/>
    <property type="match status" value="1"/>
</dbReference>
<sequence length="369" mass="39964">MTDPSNKRKRRRRWFGLIACLLGTLLGVVAGEIALRVYVGMRGWTANCYATGAVFFVPDPVTGKTLRPGLRLKSSTYDIDVNSLGFRGPEIKVAKTPGTQRIVVMGGSSVFGYVVPGKDSASGQLGAILSQQLQQAGCDQPVEVINAGVPSFTLAQCLGRFKTQVAPLKPDIVVLYLGWNDIPLLISEEQDQPLPQAPGWMERTLAHSTLYGVFRYRLFPPPNPQFAPPPSVSTQIVPESAERFRETMTAMIEAIRESGATPVISTQVMAAGSECDSLDKYLGETPEQIAHNAELGKWLTSEIRQRAQKHEVRLIDTAAAVPCSEEVLGDAIHLTAHGHQLVAEAWAAGLTPLLCDANAAKQPEQVEVP</sequence>
<feature type="domain" description="SGNH hydrolase-type esterase" evidence="1">
    <location>
        <begin position="105"/>
        <end position="341"/>
    </location>
</feature>
<dbReference type="PANTHER" id="PTHR30383">
    <property type="entry name" value="THIOESTERASE 1/PROTEASE 1/LYSOPHOSPHOLIPASE L1"/>
    <property type="match status" value="1"/>
</dbReference>
<dbReference type="OrthoDB" id="277306at2"/>
<reference evidence="2 3" key="1">
    <citation type="submission" date="2018-02" db="EMBL/GenBank/DDBJ databases">
        <title>Comparative genomes isolates from brazilian mangrove.</title>
        <authorList>
            <person name="Araujo J.E."/>
            <person name="Taketani R.G."/>
            <person name="Silva M.C.P."/>
            <person name="Loureco M.V."/>
            <person name="Andreote F.D."/>
        </authorList>
    </citation>
    <scope>NUCLEOTIDE SEQUENCE [LARGE SCALE GENOMIC DNA]</scope>
    <source>
        <strain evidence="2 3">HEX-2 MGV</strain>
    </source>
</reference>
<dbReference type="InterPro" id="IPR013830">
    <property type="entry name" value="SGNH_hydro"/>
</dbReference>
<dbReference type="InterPro" id="IPR036514">
    <property type="entry name" value="SGNH_hydro_sf"/>
</dbReference>
<proteinExistence type="predicted"/>
<organism evidence="2 3">
    <name type="scientific">Blastopirellula marina</name>
    <dbReference type="NCBI Taxonomy" id="124"/>
    <lineage>
        <taxon>Bacteria</taxon>
        <taxon>Pseudomonadati</taxon>
        <taxon>Planctomycetota</taxon>
        <taxon>Planctomycetia</taxon>
        <taxon>Pirellulales</taxon>
        <taxon>Pirellulaceae</taxon>
        <taxon>Blastopirellula</taxon>
    </lineage>
</organism>
<dbReference type="EMBL" id="PUIA01000081">
    <property type="protein sequence ID" value="PQO25381.1"/>
    <property type="molecule type" value="Genomic_DNA"/>
</dbReference>
<comment type="caution">
    <text evidence="2">The sequence shown here is derived from an EMBL/GenBank/DDBJ whole genome shotgun (WGS) entry which is preliminary data.</text>
</comment>
<protein>
    <submittedName>
        <fullName evidence="2">Lipase</fullName>
    </submittedName>
</protein>
<evidence type="ECO:0000313" key="3">
    <source>
        <dbReference type="Proteomes" id="UP000240009"/>
    </source>
</evidence>
<evidence type="ECO:0000259" key="1">
    <source>
        <dbReference type="Pfam" id="PF13472"/>
    </source>
</evidence>
<dbReference type="CDD" id="cd00229">
    <property type="entry name" value="SGNH_hydrolase"/>
    <property type="match status" value="1"/>
</dbReference>
<dbReference type="Gene3D" id="3.40.50.1110">
    <property type="entry name" value="SGNH hydrolase"/>
    <property type="match status" value="1"/>
</dbReference>
<dbReference type="Pfam" id="PF13472">
    <property type="entry name" value="Lipase_GDSL_2"/>
    <property type="match status" value="1"/>
</dbReference>
<dbReference type="InterPro" id="IPR051532">
    <property type="entry name" value="Ester_Hydrolysis_Enzymes"/>
</dbReference>
<dbReference type="AlphaFoldDB" id="A0A2S8EZT7"/>